<evidence type="ECO:0000256" key="3">
    <source>
        <dbReference type="ARBA" id="ARBA00022448"/>
    </source>
</evidence>
<dbReference type="OrthoDB" id="5368493at2"/>
<dbReference type="InterPro" id="IPR020846">
    <property type="entry name" value="MFS_dom"/>
</dbReference>
<feature type="transmembrane region" description="Helical" evidence="10">
    <location>
        <begin position="193"/>
        <end position="212"/>
    </location>
</feature>
<evidence type="ECO:0000256" key="4">
    <source>
        <dbReference type="ARBA" id="ARBA00022475"/>
    </source>
</evidence>
<dbReference type="EMBL" id="JMCB01000017">
    <property type="protein sequence ID" value="KFE63599.1"/>
    <property type="molecule type" value="Genomic_DNA"/>
</dbReference>
<evidence type="ECO:0000256" key="9">
    <source>
        <dbReference type="RuleBase" id="RU003346"/>
    </source>
</evidence>
<dbReference type="PANTHER" id="PTHR48023">
    <property type="entry name" value="D-XYLOSE-PROTON SYMPORTER-LIKE 2"/>
    <property type="match status" value="1"/>
</dbReference>
<dbReference type="GO" id="GO:0005886">
    <property type="term" value="C:plasma membrane"/>
    <property type="evidence" value="ECO:0007669"/>
    <property type="project" value="UniProtKB-SubCell"/>
</dbReference>
<dbReference type="CDD" id="cd17359">
    <property type="entry name" value="MFS_XylE_like"/>
    <property type="match status" value="1"/>
</dbReference>
<feature type="transmembrane region" description="Helical" evidence="10">
    <location>
        <begin position="412"/>
        <end position="433"/>
    </location>
</feature>
<dbReference type="STRING" id="394096.DB31_2717"/>
<dbReference type="PROSITE" id="PS00217">
    <property type="entry name" value="SUGAR_TRANSPORT_2"/>
    <property type="match status" value="1"/>
</dbReference>
<evidence type="ECO:0000256" key="2">
    <source>
        <dbReference type="ARBA" id="ARBA00010992"/>
    </source>
</evidence>
<evidence type="ECO:0000256" key="5">
    <source>
        <dbReference type="ARBA" id="ARBA00022597"/>
    </source>
</evidence>
<dbReference type="InterPro" id="IPR050820">
    <property type="entry name" value="MFS_Sugar_Transporter"/>
</dbReference>
<gene>
    <name evidence="12" type="ORF">DB31_2717</name>
</gene>
<keyword evidence="13" id="KW-1185">Reference proteome</keyword>
<dbReference type="InterPro" id="IPR005828">
    <property type="entry name" value="MFS_sugar_transport-like"/>
</dbReference>
<dbReference type="InterPro" id="IPR047984">
    <property type="entry name" value="XylE-like"/>
</dbReference>
<organism evidence="12 13">
    <name type="scientific">Hyalangium minutum</name>
    <dbReference type="NCBI Taxonomy" id="394096"/>
    <lineage>
        <taxon>Bacteria</taxon>
        <taxon>Pseudomonadati</taxon>
        <taxon>Myxococcota</taxon>
        <taxon>Myxococcia</taxon>
        <taxon>Myxococcales</taxon>
        <taxon>Cystobacterineae</taxon>
        <taxon>Archangiaceae</taxon>
        <taxon>Hyalangium</taxon>
    </lineage>
</organism>
<keyword evidence="7 10" id="KW-1133">Transmembrane helix</keyword>
<evidence type="ECO:0000256" key="6">
    <source>
        <dbReference type="ARBA" id="ARBA00022692"/>
    </source>
</evidence>
<dbReference type="Pfam" id="PF00083">
    <property type="entry name" value="Sugar_tr"/>
    <property type="match status" value="1"/>
</dbReference>
<feature type="transmembrane region" description="Helical" evidence="10">
    <location>
        <begin position="118"/>
        <end position="139"/>
    </location>
</feature>
<feature type="transmembrane region" description="Helical" evidence="10">
    <location>
        <begin position="93"/>
        <end position="112"/>
    </location>
</feature>
<evidence type="ECO:0000313" key="13">
    <source>
        <dbReference type="Proteomes" id="UP000028725"/>
    </source>
</evidence>
<keyword evidence="4" id="KW-1003">Cell membrane</keyword>
<keyword evidence="6 10" id="KW-0812">Transmembrane</keyword>
<proteinExistence type="inferred from homology"/>
<dbReference type="AlphaFoldDB" id="A0A085W7D6"/>
<reference evidence="12 13" key="1">
    <citation type="submission" date="2014-04" db="EMBL/GenBank/DDBJ databases">
        <title>Genome assembly of Hyalangium minutum DSM 14724.</title>
        <authorList>
            <person name="Sharma G."/>
            <person name="Subramanian S."/>
        </authorList>
    </citation>
    <scope>NUCLEOTIDE SEQUENCE [LARGE SCALE GENOMIC DNA]</scope>
    <source>
        <strain evidence="12 13">DSM 14724</strain>
    </source>
</reference>
<dbReference type="RefSeq" id="WP_044196000.1">
    <property type="nucleotide sequence ID" value="NZ_JMCB01000017.1"/>
</dbReference>
<feature type="transmembrane region" description="Helical" evidence="10">
    <location>
        <begin position="61"/>
        <end position="81"/>
    </location>
</feature>
<keyword evidence="8 10" id="KW-0472">Membrane</keyword>
<dbReference type="InterPro" id="IPR036259">
    <property type="entry name" value="MFS_trans_sf"/>
</dbReference>
<protein>
    <submittedName>
        <fullName evidence="12">Glucose/mannose:H+ symporter GlcP</fullName>
    </submittedName>
</protein>
<comment type="similarity">
    <text evidence="2 9">Belongs to the major facilitator superfamily. Sugar transporter (TC 2.A.1.1) family.</text>
</comment>
<dbReference type="NCBIfam" id="TIGR00879">
    <property type="entry name" value="SP"/>
    <property type="match status" value="1"/>
</dbReference>
<comment type="subcellular location">
    <subcellularLocation>
        <location evidence="1">Cell membrane</location>
        <topology evidence="1">Multi-pass membrane protein</topology>
    </subcellularLocation>
</comment>
<keyword evidence="3 9" id="KW-0813">Transport</keyword>
<dbReference type="Proteomes" id="UP000028725">
    <property type="component" value="Unassembled WGS sequence"/>
</dbReference>
<feature type="transmembrane region" description="Helical" evidence="10">
    <location>
        <begin position="309"/>
        <end position="331"/>
    </location>
</feature>
<feature type="domain" description="Major facilitator superfamily (MFS) profile" evidence="11">
    <location>
        <begin position="27"/>
        <end position="467"/>
    </location>
</feature>
<dbReference type="PROSITE" id="PS00216">
    <property type="entry name" value="SUGAR_TRANSPORT_1"/>
    <property type="match status" value="1"/>
</dbReference>
<sequence length="478" mass="50364">MPTSIATQAGGQPTIRPQVSVSRTILMSTVAALGGFLFGFDTAVINGTISAVQATFQASEWVLGLTVSAALVGSAVGAFSSGHLADRLGRPRTMVMASVLFLISALGSGLAGSLWSLGLWRLVGGAAIGMASVIAPAYIAEISPAHLRGRLGSLQQMAIVIGIFAALMSDYALATQAGSANSVHWLGLAAWRWMFFSAVPPALLYGVGALLIPESPRHLVARGRETEALKVLQTIVGDLAPSKLVEIRGTIHTTNAARLRDLRGPRFGLLPVVWVGIVLAMLQQFVGINVIFYYSSVLWQAVGFSEQSSLAITVITSITNIVTTVLAILCVDRFGRKPLLIVGSVGMALTLGVLAYLFGTAGLDVHGNPVLHGSSSVLALICANLYVFCFGFSWGPVVWVMLGEMFPNRIRAVALALAAAAQWVANFAVSATFPTLQSAGLGLAYGLYTAAAVLSLLFTVKYIRETKGKELEHIEHET</sequence>
<dbReference type="FunFam" id="1.20.1250.20:FF:000122">
    <property type="entry name" value="D-xylose transporter XylE"/>
    <property type="match status" value="1"/>
</dbReference>
<dbReference type="InterPro" id="IPR003663">
    <property type="entry name" value="Sugar/inositol_transpt"/>
</dbReference>
<keyword evidence="5" id="KW-0762">Sugar transport</keyword>
<dbReference type="PANTHER" id="PTHR48023:SF4">
    <property type="entry name" value="D-XYLOSE-PROTON SYMPORTER-LIKE 2"/>
    <property type="match status" value="1"/>
</dbReference>
<evidence type="ECO:0000259" key="11">
    <source>
        <dbReference type="PROSITE" id="PS50850"/>
    </source>
</evidence>
<dbReference type="Gene3D" id="1.20.1250.20">
    <property type="entry name" value="MFS general substrate transporter like domains"/>
    <property type="match status" value="2"/>
</dbReference>
<evidence type="ECO:0000256" key="8">
    <source>
        <dbReference type="ARBA" id="ARBA00023136"/>
    </source>
</evidence>
<accession>A0A085W7D6</accession>
<feature type="transmembrane region" description="Helical" evidence="10">
    <location>
        <begin position="338"/>
        <end position="358"/>
    </location>
</feature>
<evidence type="ECO:0000313" key="12">
    <source>
        <dbReference type="EMBL" id="KFE63599.1"/>
    </source>
</evidence>
<evidence type="ECO:0000256" key="7">
    <source>
        <dbReference type="ARBA" id="ARBA00022989"/>
    </source>
</evidence>
<dbReference type="PATRIC" id="fig|394096.3.peg.7048"/>
<feature type="transmembrane region" description="Helical" evidence="10">
    <location>
        <begin position="25"/>
        <end position="49"/>
    </location>
</feature>
<feature type="transmembrane region" description="Helical" evidence="10">
    <location>
        <begin position="378"/>
        <end position="400"/>
    </location>
</feature>
<dbReference type="PROSITE" id="PS50850">
    <property type="entry name" value="MFS"/>
    <property type="match status" value="1"/>
</dbReference>
<feature type="transmembrane region" description="Helical" evidence="10">
    <location>
        <begin position="151"/>
        <end position="173"/>
    </location>
</feature>
<dbReference type="PRINTS" id="PR00171">
    <property type="entry name" value="SUGRTRNSPORT"/>
</dbReference>
<name>A0A085W7D6_9BACT</name>
<evidence type="ECO:0000256" key="10">
    <source>
        <dbReference type="SAM" id="Phobius"/>
    </source>
</evidence>
<dbReference type="InterPro" id="IPR005829">
    <property type="entry name" value="Sugar_transporter_CS"/>
</dbReference>
<comment type="caution">
    <text evidence="12">The sequence shown here is derived from an EMBL/GenBank/DDBJ whole genome shotgun (WGS) entry which is preliminary data.</text>
</comment>
<evidence type="ECO:0000256" key="1">
    <source>
        <dbReference type="ARBA" id="ARBA00004651"/>
    </source>
</evidence>
<feature type="transmembrane region" description="Helical" evidence="10">
    <location>
        <begin position="439"/>
        <end position="460"/>
    </location>
</feature>
<dbReference type="GO" id="GO:0022857">
    <property type="term" value="F:transmembrane transporter activity"/>
    <property type="evidence" value="ECO:0007669"/>
    <property type="project" value="InterPro"/>
</dbReference>
<dbReference type="SUPFAM" id="SSF103473">
    <property type="entry name" value="MFS general substrate transporter"/>
    <property type="match status" value="1"/>
</dbReference>
<feature type="transmembrane region" description="Helical" evidence="10">
    <location>
        <begin position="267"/>
        <end position="294"/>
    </location>
</feature>